<organism evidence="1 2">
    <name type="scientific">Panicum miliaceum</name>
    <name type="common">Proso millet</name>
    <name type="synonym">Broomcorn millet</name>
    <dbReference type="NCBI Taxonomy" id="4540"/>
    <lineage>
        <taxon>Eukaryota</taxon>
        <taxon>Viridiplantae</taxon>
        <taxon>Streptophyta</taxon>
        <taxon>Embryophyta</taxon>
        <taxon>Tracheophyta</taxon>
        <taxon>Spermatophyta</taxon>
        <taxon>Magnoliopsida</taxon>
        <taxon>Liliopsida</taxon>
        <taxon>Poales</taxon>
        <taxon>Poaceae</taxon>
        <taxon>PACMAD clade</taxon>
        <taxon>Panicoideae</taxon>
        <taxon>Panicodae</taxon>
        <taxon>Paniceae</taxon>
        <taxon>Panicinae</taxon>
        <taxon>Panicum</taxon>
        <taxon>Panicum sect. Panicum</taxon>
    </lineage>
</organism>
<name>A0A3L6QN45_PANMI</name>
<reference evidence="2" key="1">
    <citation type="journal article" date="2019" name="Nat. Commun.">
        <title>The genome of broomcorn millet.</title>
        <authorList>
            <person name="Zou C."/>
            <person name="Miki D."/>
            <person name="Li D."/>
            <person name="Tang Q."/>
            <person name="Xiao L."/>
            <person name="Rajput S."/>
            <person name="Deng P."/>
            <person name="Jia W."/>
            <person name="Huang R."/>
            <person name="Zhang M."/>
            <person name="Sun Y."/>
            <person name="Hu J."/>
            <person name="Fu X."/>
            <person name="Schnable P.S."/>
            <person name="Li F."/>
            <person name="Zhang H."/>
            <person name="Feng B."/>
            <person name="Zhu X."/>
            <person name="Liu R."/>
            <person name="Schnable J.C."/>
            <person name="Zhu J.-K."/>
            <person name="Zhang H."/>
        </authorList>
    </citation>
    <scope>NUCLEOTIDE SEQUENCE [LARGE SCALE GENOMIC DNA]</scope>
</reference>
<gene>
    <name evidence="1" type="ORF">C2845_PM04G13490</name>
</gene>
<accession>A0A3L6QN45</accession>
<dbReference type="AlphaFoldDB" id="A0A3L6QN45"/>
<evidence type="ECO:0000313" key="1">
    <source>
        <dbReference type="EMBL" id="RLM84898.1"/>
    </source>
</evidence>
<dbReference type="Proteomes" id="UP000275267">
    <property type="component" value="Unassembled WGS sequence"/>
</dbReference>
<evidence type="ECO:0000313" key="2">
    <source>
        <dbReference type="Proteomes" id="UP000275267"/>
    </source>
</evidence>
<protein>
    <submittedName>
        <fullName evidence="1">Uncharacterized protein</fullName>
    </submittedName>
</protein>
<proteinExistence type="predicted"/>
<keyword evidence="2" id="KW-1185">Reference proteome</keyword>
<dbReference type="EMBL" id="PQIB02000011">
    <property type="protein sequence ID" value="RLM84898.1"/>
    <property type="molecule type" value="Genomic_DNA"/>
</dbReference>
<dbReference type="STRING" id="4540.A0A3L6QN45"/>
<sequence>MSHLFHAIIHSPFLPVPFRPGAAAAPSLGVNVAWPSRALRLPRARASAEKRDQAMEEQGGAAALGWAARDATGVFSPYNFSRSLKKRATFNTRLELGRLLLSASCPLGSTASAPRWR</sequence>
<comment type="caution">
    <text evidence="1">The sequence shown here is derived from an EMBL/GenBank/DDBJ whole genome shotgun (WGS) entry which is preliminary data.</text>
</comment>